<dbReference type="GO" id="GO:0050660">
    <property type="term" value="F:flavin adenine dinucleotide binding"/>
    <property type="evidence" value="ECO:0007669"/>
    <property type="project" value="InterPro"/>
</dbReference>
<dbReference type="AlphaFoldDB" id="A0AAN6WI36"/>
<dbReference type="Proteomes" id="UP001302126">
    <property type="component" value="Unassembled WGS sequence"/>
</dbReference>
<dbReference type="PIRSF" id="PIRSF000332">
    <property type="entry name" value="FMO"/>
    <property type="match status" value="1"/>
</dbReference>
<evidence type="ECO:0000313" key="7">
    <source>
        <dbReference type="EMBL" id="KAK4182508.1"/>
    </source>
</evidence>
<keyword evidence="3" id="KW-0274">FAD</keyword>
<gene>
    <name evidence="7" type="ORF">QBC35DRAFT_509864</name>
</gene>
<dbReference type="PANTHER" id="PTHR23023">
    <property type="entry name" value="DIMETHYLANILINE MONOOXYGENASE"/>
    <property type="match status" value="1"/>
</dbReference>
<comment type="caution">
    <text evidence="7">The sequence shown here is derived from an EMBL/GenBank/DDBJ whole genome shotgun (WGS) entry which is preliminary data.</text>
</comment>
<evidence type="ECO:0000256" key="4">
    <source>
        <dbReference type="ARBA" id="ARBA00022857"/>
    </source>
</evidence>
<dbReference type="GO" id="GO:0004499">
    <property type="term" value="F:N,N-dimethylaniline monooxygenase activity"/>
    <property type="evidence" value="ECO:0007669"/>
    <property type="project" value="InterPro"/>
</dbReference>
<dbReference type="GO" id="GO:0050661">
    <property type="term" value="F:NADP binding"/>
    <property type="evidence" value="ECO:0007669"/>
    <property type="project" value="InterPro"/>
</dbReference>
<evidence type="ECO:0000256" key="6">
    <source>
        <dbReference type="SAM" id="MobiDB-lite"/>
    </source>
</evidence>
<evidence type="ECO:0000256" key="5">
    <source>
        <dbReference type="ARBA" id="ARBA00023002"/>
    </source>
</evidence>
<dbReference type="Pfam" id="PF00743">
    <property type="entry name" value="FMO-like"/>
    <property type="match status" value="2"/>
</dbReference>
<organism evidence="7 8">
    <name type="scientific">Podospora australis</name>
    <dbReference type="NCBI Taxonomy" id="1536484"/>
    <lineage>
        <taxon>Eukaryota</taxon>
        <taxon>Fungi</taxon>
        <taxon>Dikarya</taxon>
        <taxon>Ascomycota</taxon>
        <taxon>Pezizomycotina</taxon>
        <taxon>Sordariomycetes</taxon>
        <taxon>Sordariomycetidae</taxon>
        <taxon>Sordariales</taxon>
        <taxon>Podosporaceae</taxon>
        <taxon>Podospora</taxon>
    </lineage>
</organism>
<keyword evidence="2" id="KW-0285">Flavoprotein</keyword>
<evidence type="ECO:0008006" key="9">
    <source>
        <dbReference type="Google" id="ProtNLM"/>
    </source>
</evidence>
<reference evidence="7" key="1">
    <citation type="journal article" date="2023" name="Mol. Phylogenet. Evol.">
        <title>Genome-scale phylogeny and comparative genomics of the fungal order Sordariales.</title>
        <authorList>
            <person name="Hensen N."/>
            <person name="Bonometti L."/>
            <person name="Westerberg I."/>
            <person name="Brannstrom I.O."/>
            <person name="Guillou S."/>
            <person name="Cros-Aarteil S."/>
            <person name="Calhoun S."/>
            <person name="Haridas S."/>
            <person name="Kuo A."/>
            <person name="Mondo S."/>
            <person name="Pangilinan J."/>
            <person name="Riley R."/>
            <person name="LaButti K."/>
            <person name="Andreopoulos B."/>
            <person name="Lipzen A."/>
            <person name="Chen C."/>
            <person name="Yan M."/>
            <person name="Daum C."/>
            <person name="Ng V."/>
            <person name="Clum A."/>
            <person name="Steindorff A."/>
            <person name="Ohm R.A."/>
            <person name="Martin F."/>
            <person name="Silar P."/>
            <person name="Natvig D.O."/>
            <person name="Lalanne C."/>
            <person name="Gautier V."/>
            <person name="Ament-Velasquez S.L."/>
            <person name="Kruys A."/>
            <person name="Hutchinson M.I."/>
            <person name="Powell A.J."/>
            <person name="Barry K."/>
            <person name="Miller A.N."/>
            <person name="Grigoriev I.V."/>
            <person name="Debuchy R."/>
            <person name="Gladieux P."/>
            <person name="Hiltunen Thoren M."/>
            <person name="Johannesson H."/>
        </authorList>
    </citation>
    <scope>NUCLEOTIDE SEQUENCE</scope>
    <source>
        <strain evidence="7">PSN309</strain>
    </source>
</reference>
<comment type="similarity">
    <text evidence="1">Belongs to the FMO family.</text>
</comment>
<feature type="region of interest" description="Disordered" evidence="6">
    <location>
        <begin position="54"/>
        <end position="76"/>
    </location>
</feature>
<sequence length="533" mass="58518">MSSSHRPGDSFGPSQTVAVIGAGISGVCAAAHLLKQRLSVTVLERSSTPGGIWHYDERVSEDPPFPSTKPSHGDYEVSQSGEFAYATPPPESHRDVTEDGACRGPDGKVISDLEVHFSPPGPCYGGLKNNVPTYLMQSSLASWPEGTGAFVTQKEVEKYVQSLANQHGVTAITHFNTRVDEVRKTADGSRWEVRTVALERGTAGTRLVERHSQFDLVVVASGHYNMPRVPDIEGLKEWKAAFPNRIIHSKQYRNPEKYRDQNVVILGAGVSSSDICRELSGVGKQTYQSVRGGQYDLPVTMLPDNAKRVPEITRFVLGETATQKALEGKDPIPGRIILKDGAVLKDIHQVVVATGYITSYPFLSQLHSDEADVTEAGENIVVTSDGNMAHNLHKDIFYISDPTLAFIGVPYHVATFSLFDFQAQVLARVFSGKSRLPPQEEMRKEYTARVKRKGLGRAFHSLHAEDHEVEYVNELVAWVNEGVLQGVEGDLMQGHTEEWLEGYNELKEEMRDLFSGGAKDGHAQVDEAVVAAA</sequence>
<reference evidence="7" key="2">
    <citation type="submission" date="2023-05" db="EMBL/GenBank/DDBJ databases">
        <authorList>
            <consortium name="Lawrence Berkeley National Laboratory"/>
            <person name="Steindorff A."/>
            <person name="Hensen N."/>
            <person name="Bonometti L."/>
            <person name="Westerberg I."/>
            <person name="Brannstrom I.O."/>
            <person name="Guillou S."/>
            <person name="Cros-Aarteil S."/>
            <person name="Calhoun S."/>
            <person name="Haridas S."/>
            <person name="Kuo A."/>
            <person name="Mondo S."/>
            <person name="Pangilinan J."/>
            <person name="Riley R."/>
            <person name="Labutti K."/>
            <person name="Andreopoulos B."/>
            <person name="Lipzen A."/>
            <person name="Chen C."/>
            <person name="Yanf M."/>
            <person name="Daum C."/>
            <person name="Ng V."/>
            <person name="Clum A."/>
            <person name="Ohm R."/>
            <person name="Martin F."/>
            <person name="Silar P."/>
            <person name="Natvig D."/>
            <person name="Lalanne C."/>
            <person name="Gautier V."/>
            <person name="Ament-Velasquez S.L."/>
            <person name="Kruys A."/>
            <person name="Hutchinson M.I."/>
            <person name="Powell A.J."/>
            <person name="Barry K."/>
            <person name="Miller A.N."/>
            <person name="Grigoriev I.V."/>
            <person name="Debuchy R."/>
            <person name="Gladieux P."/>
            <person name="Thoren M.H."/>
            <person name="Johannesson H."/>
        </authorList>
    </citation>
    <scope>NUCLEOTIDE SEQUENCE</scope>
    <source>
        <strain evidence="7">PSN309</strain>
    </source>
</reference>
<accession>A0AAN6WI36</accession>
<protein>
    <recommendedName>
        <fullName evidence="9">Monooxygenase</fullName>
    </recommendedName>
</protein>
<dbReference type="InterPro" id="IPR000960">
    <property type="entry name" value="Flavin_mOase"/>
</dbReference>
<dbReference type="EMBL" id="MU864649">
    <property type="protein sequence ID" value="KAK4182508.1"/>
    <property type="molecule type" value="Genomic_DNA"/>
</dbReference>
<dbReference type="InterPro" id="IPR020946">
    <property type="entry name" value="Flavin_mOase-like"/>
</dbReference>
<keyword evidence="8" id="KW-1185">Reference proteome</keyword>
<dbReference type="PRINTS" id="PR00370">
    <property type="entry name" value="FMOXYGENASE"/>
</dbReference>
<evidence type="ECO:0000256" key="3">
    <source>
        <dbReference type="ARBA" id="ARBA00022827"/>
    </source>
</evidence>
<evidence type="ECO:0000313" key="8">
    <source>
        <dbReference type="Proteomes" id="UP001302126"/>
    </source>
</evidence>
<evidence type="ECO:0000256" key="2">
    <source>
        <dbReference type="ARBA" id="ARBA00022630"/>
    </source>
</evidence>
<dbReference type="InterPro" id="IPR050346">
    <property type="entry name" value="FMO-like"/>
</dbReference>
<keyword evidence="4" id="KW-0521">NADP</keyword>
<keyword evidence="5" id="KW-0560">Oxidoreductase</keyword>
<dbReference type="SUPFAM" id="SSF51905">
    <property type="entry name" value="FAD/NAD(P)-binding domain"/>
    <property type="match status" value="2"/>
</dbReference>
<name>A0AAN6WI36_9PEZI</name>
<proteinExistence type="inferred from homology"/>
<dbReference type="Pfam" id="PF13450">
    <property type="entry name" value="NAD_binding_8"/>
    <property type="match status" value="1"/>
</dbReference>
<evidence type="ECO:0000256" key="1">
    <source>
        <dbReference type="ARBA" id="ARBA00009183"/>
    </source>
</evidence>
<dbReference type="InterPro" id="IPR036188">
    <property type="entry name" value="FAD/NAD-bd_sf"/>
</dbReference>
<dbReference type="Gene3D" id="3.50.50.60">
    <property type="entry name" value="FAD/NAD(P)-binding domain"/>
    <property type="match status" value="2"/>
</dbReference>